<dbReference type="GO" id="GO:0004180">
    <property type="term" value="F:carboxypeptidase activity"/>
    <property type="evidence" value="ECO:0007669"/>
    <property type="project" value="TreeGrafter"/>
</dbReference>
<dbReference type="InterPro" id="IPR003137">
    <property type="entry name" value="PA_domain"/>
</dbReference>
<dbReference type="PANTHER" id="PTHR10404:SF77">
    <property type="entry name" value="GLUTAMATE CARBOXYPEPTIDASE 2 HOMOLOG"/>
    <property type="match status" value="1"/>
</dbReference>
<gene>
    <name evidence="4" type="ORF">PMAYCL1PPCAC_27601</name>
</gene>
<name>A0AAN5IC81_9BILA</name>
<comment type="caution">
    <text evidence="4">The sequence shown here is derived from an EMBL/GenBank/DDBJ whole genome shotgun (WGS) entry which is preliminary data.</text>
</comment>
<sequence>IKGENIKANLRELTKEPHQAGTKANERVAKTIEKMYREAGLEKVHTLTYDVLLGYPDWDRPNTISINDNRSGRSIFTSRGVTDPILPDEQGAPHAGHQWLAYSAPGRVEGDIVYAHSGTKQDFLRLKKMGIDVTGKIAMMRYGESFRGDKVYEAQAHGARAAILFSDPAEAARGDKDDVYPKSVWMPPEGVQRGTIMKTSGDPLTPLYPAKPGAYKSRTIDEIKESRVIPYIPALPISYATAYEILYRMNGPQVPDEWQGGINVTYRLGPGLCHDQTTVVDVKSSLENKHIHNVVGYIPGREEEDRYVILGNHFDAWVYGSIDPNSGTAVLAEVARAMVETMKTTGWRPARSIVITAWDAEEHGLIGSTEYVEEFVQQLGSRAVAYVNMDCFDGNFSLDVATIPSLRDLAVDVAKRIPNHVEEEVKAGRKTLYDTWSHTSPGKDDQPDMKIPSGNSDQAGFLTFAGVPVIDFKMMNATRNIYPLYHSLFETPFVNEHLYDKPDFAMHSNIGRYWAELAHTLADSPVLPINVTRIASEIFGSYAIELKKVLVDILEDTHHAENANDQKQLRGINERIMMRVFI</sequence>
<evidence type="ECO:0000256" key="1">
    <source>
        <dbReference type="ARBA" id="ARBA00005634"/>
    </source>
</evidence>
<organism evidence="4 5">
    <name type="scientific">Pristionchus mayeri</name>
    <dbReference type="NCBI Taxonomy" id="1317129"/>
    <lineage>
        <taxon>Eukaryota</taxon>
        <taxon>Metazoa</taxon>
        <taxon>Ecdysozoa</taxon>
        <taxon>Nematoda</taxon>
        <taxon>Chromadorea</taxon>
        <taxon>Rhabditida</taxon>
        <taxon>Rhabditina</taxon>
        <taxon>Diplogasteromorpha</taxon>
        <taxon>Diplogasteroidea</taxon>
        <taxon>Neodiplogasteridae</taxon>
        <taxon>Pristionchus</taxon>
    </lineage>
</organism>
<dbReference type="InterPro" id="IPR039373">
    <property type="entry name" value="Peptidase_M28B"/>
</dbReference>
<reference evidence="5" key="1">
    <citation type="submission" date="2022-10" db="EMBL/GenBank/DDBJ databases">
        <title>Genome assembly of Pristionchus species.</title>
        <authorList>
            <person name="Yoshida K."/>
            <person name="Sommer R.J."/>
        </authorList>
    </citation>
    <scope>NUCLEOTIDE SEQUENCE [LARGE SCALE GENOMIC DNA]</scope>
    <source>
        <strain evidence="5">RS5460</strain>
    </source>
</reference>
<feature type="non-terminal residue" evidence="4">
    <location>
        <position position="1"/>
    </location>
</feature>
<comment type="similarity">
    <text evidence="1">Belongs to the peptidase M28 family. M28B subfamily.</text>
</comment>
<evidence type="ECO:0000259" key="3">
    <source>
        <dbReference type="Pfam" id="PF04389"/>
    </source>
</evidence>
<protein>
    <recommendedName>
        <fullName evidence="6">Peptidase</fullName>
    </recommendedName>
</protein>
<evidence type="ECO:0008006" key="6">
    <source>
        <dbReference type="Google" id="ProtNLM"/>
    </source>
</evidence>
<dbReference type="InterPro" id="IPR046450">
    <property type="entry name" value="PA_dom_sf"/>
</dbReference>
<dbReference type="SUPFAM" id="SSF52025">
    <property type="entry name" value="PA domain"/>
    <property type="match status" value="1"/>
</dbReference>
<dbReference type="CDD" id="cd02121">
    <property type="entry name" value="PA_GCPII_like"/>
    <property type="match status" value="1"/>
</dbReference>
<dbReference type="Pfam" id="PF02225">
    <property type="entry name" value="PA"/>
    <property type="match status" value="1"/>
</dbReference>
<dbReference type="Gene3D" id="3.50.30.30">
    <property type="match status" value="1"/>
</dbReference>
<feature type="domain" description="PA" evidence="2">
    <location>
        <begin position="108"/>
        <end position="195"/>
    </location>
</feature>
<proteinExistence type="inferred from homology"/>
<dbReference type="AlphaFoldDB" id="A0AAN5IC81"/>
<dbReference type="Proteomes" id="UP001328107">
    <property type="component" value="Unassembled WGS sequence"/>
</dbReference>
<feature type="domain" description="Peptidase M28" evidence="3">
    <location>
        <begin position="293"/>
        <end position="487"/>
    </location>
</feature>
<accession>A0AAN5IC81</accession>
<evidence type="ECO:0000313" key="5">
    <source>
        <dbReference type="Proteomes" id="UP001328107"/>
    </source>
</evidence>
<dbReference type="SUPFAM" id="SSF53187">
    <property type="entry name" value="Zn-dependent exopeptidases"/>
    <property type="match status" value="1"/>
</dbReference>
<dbReference type="PANTHER" id="PTHR10404">
    <property type="entry name" value="N-ACETYLATED-ALPHA-LINKED ACIDIC DIPEPTIDASE"/>
    <property type="match status" value="1"/>
</dbReference>
<dbReference type="Gene3D" id="3.40.630.10">
    <property type="entry name" value="Zn peptidases"/>
    <property type="match status" value="1"/>
</dbReference>
<dbReference type="FunFam" id="3.50.30.30:FF:000033">
    <property type="entry name" value="Glutamate carboxypeptidase 2 homolog"/>
    <property type="match status" value="1"/>
</dbReference>
<keyword evidence="5" id="KW-1185">Reference proteome</keyword>
<dbReference type="FunFam" id="3.40.630.10:FF:000101">
    <property type="entry name" value="N-acetylated alpha-linked acidic dipeptidase like 1"/>
    <property type="match status" value="1"/>
</dbReference>
<evidence type="ECO:0000313" key="4">
    <source>
        <dbReference type="EMBL" id="GMR57406.1"/>
    </source>
</evidence>
<dbReference type="InterPro" id="IPR007484">
    <property type="entry name" value="Peptidase_M28"/>
</dbReference>
<dbReference type="EMBL" id="BTRK01000006">
    <property type="protein sequence ID" value="GMR57406.1"/>
    <property type="molecule type" value="Genomic_DNA"/>
</dbReference>
<dbReference type="Pfam" id="PF04389">
    <property type="entry name" value="Peptidase_M28"/>
    <property type="match status" value="1"/>
</dbReference>
<evidence type="ECO:0000259" key="2">
    <source>
        <dbReference type="Pfam" id="PF02225"/>
    </source>
</evidence>